<evidence type="ECO:0000313" key="2">
    <source>
        <dbReference type="Proteomes" id="UP001222325"/>
    </source>
</evidence>
<reference evidence="1" key="1">
    <citation type="submission" date="2023-03" db="EMBL/GenBank/DDBJ databases">
        <title>Massive genome expansion in bonnet fungi (Mycena s.s.) driven by repeated elements and novel gene families across ecological guilds.</title>
        <authorList>
            <consortium name="Lawrence Berkeley National Laboratory"/>
            <person name="Harder C.B."/>
            <person name="Miyauchi S."/>
            <person name="Viragh M."/>
            <person name="Kuo A."/>
            <person name="Thoen E."/>
            <person name="Andreopoulos B."/>
            <person name="Lu D."/>
            <person name="Skrede I."/>
            <person name="Drula E."/>
            <person name="Henrissat B."/>
            <person name="Morin E."/>
            <person name="Kohler A."/>
            <person name="Barry K."/>
            <person name="LaButti K."/>
            <person name="Morin E."/>
            <person name="Salamov A."/>
            <person name="Lipzen A."/>
            <person name="Mereny Z."/>
            <person name="Hegedus B."/>
            <person name="Baldrian P."/>
            <person name="Stursova M."/>
            <person name="Weitz H."/>
            <person name="Taylor A."/>
            <person name="Grigoriev I.V."/>
            <person name="Nagy L.G."/>
            <person name="Martin F."/>
            <person name="Kauserud H."/>
        </authorList>
    </citation>
    <scope>NUCLEOTIDE SEQUENCE</scope>
    <source>
        <strain evidence="1">CBHHK173m</strain>
    </source>
</reference>
<gene>
    <name evidence="1" type="ORF">B0H15DRAFT_943561</name>
</gene>
<name>A0AAD6UJQ2_9AGAR</name>
<comment type="caution">
    <text evidence="1">The sequence shown here is derived from an EMBL/GenBank/DDBJ whole genome shotgun (WGS) entry which is preliminary data.</text>
</comment>
<protein>
    <submittedName>
        <fullName evidence="1">Uncharacterized protein</fullName>
    </submittedName>
</protein>
<evidence type="ECO:0000313" key="1">
    <source>
        <dbReference type="EMBL" id="KAJ7101234.1"/>
    </source>
</evidence>
<proteinExistence type="predicted"/>
<dbReference type="EMBL" id="JARJCN010000004">
    <property type="protein sequence ID" value="KAJ7101234.1"/>
    <property type="molecule type" value="Genomic_DNA"/>
</dbReference>
<keyword evidence="2" id="KW-1185">Reference proteome</keyword>
<dbReference type="Proteomes" id="UP001222325">
    <property type="component" value="Unassembled WGS sequence"/>
</dbReference>
<organism evidence="1 2">
    <name type="scientific">Mycena belliarum</name>
    <dbReference type="NCBI Taxonomy" id="1033014"/>
    <lineage>
        <taxon>Eukaryota</taxon>
        <taxon>Fungi</taxon>
        <taxon>Dikarya</taxon>
        <taxon>Basidiomycota</taxon>
        <taxon>Agaricomycotina</taxon>
        <taxon>Agaricomycetes</taxon>
        <taxon>Agaricomycetidae</taxon>
        <taxon>Agaricales</taxon>
        <taxon>Marasmiineae</taxon>
        <taxon>Mycenaceae</taxon>
        <taxon>Mycena</taxon>
    </lineage>
</organism>
<dbReference type="AlphaFoldDB" id="A0AAD6UJQ2"/>
<accession>A0AAD6UJQ2</accession>
<sequence>MDPNRLAQRRRTGLDRMKVKVLAPRRSSTAATGVGQQRLRSKYQLPRLLLLYPQRARRQRQALHRQRLRCAAKLRKKAAPTVDEMIAGVEHSWDRLVGVIKEWTDSRARGERSPTTSESSEGQRERDLNWQRVVELCMKDCRESDRKDWLRDIADQESRQTPTYAAPLLGTYDPNWNAVMLARRERYVAARERKRVAEAAAEGARLKGYVDL</sequence>